<organism evidence="12 13">
    <name type="scientific">Leptosia nina</name>
    <dbReference type="NCBI Taxonomy" id="320188"/>
    <lineage>
        <taxon>Eukaryota</taxon>
        <taxon>Metazoa</taxon>
        <taxon>Ecdysozoa</taxon>
        <taxon>Arthropoda</taxon>
        <taxon>Hexapoda</taxon>
        <taxon>Insecta</taxon>
        <taxon>Pterygota</taxon>
        <taxon>Neoptera</taxon>
        <taxon>Endopterygota</taxon>
        <taxon>Lepidoptera</taxon>
        <taxon>Glossata</taxon>
        <taxon>Ditrysia</taxon>
        <taxon>Papilionoidea</taxon>
        <taxon>Pieridae</taxon>
        <taxon>Pierinae</taxon>
        <taxon>Leptosia</taxon>
    </lineage>
</organism>
<dbReference type="GO" id="GO:0072686">
    <property type="term" value="C:mitotic spindle"/>
    <property type="evidence" value="ECO:0007669"/>
    <property type="project" value="TreeGrafter"/>
</dbReference>
<keyword evidence="5" id="KW-0493">Microtubule</keyword>
<comment type="caution">
    <text evidence="12">The sequence shown here is derived from an EMBL/GenBank/DDBJ whole genome shotgun (WGS) entry which is preliminary data.</text>
</comment>
<evidence type="ECO:0000256" key="1">
    <source>
        <dbReference type="ARBA" id="ARBA00004186"/>
    </source>
</evidence>
<evidence type="ECO:0000313" key="12">
    <source>
        <dbReference type="EMBL" id="CAK1550808.1"/>
    </source>
</evidence>
<dbReference type="Pfam" id="PF14932">
    <property type="entry name" value="HAUS-augmin3"/>
    <property type="match status" value="1"/>
</dbReference>
<dbReference type="InterPro" id="IPR032733">
    <property type="entry name" value="HAUS3_N"/>
</dbReference>
<keyword evidence="8" id="KW-0206">Cytoskeleton</keyword>
<dbReference type="GO" id="GO:0005815">
    <property type="term" value="C:microtubule organizing center"/>
    <property type="evidence" value="ECO:0007669"/>
    <property type="project" value="TreeGrafter"/>
</dbReference>
<dbReference type="PANTHER" id="PTHR19378">
    <property type="entry name" value="GOLGIN- RELATED"/>
    <property type="match status" value="1"/>
</dbReference>
<keyword evidence="9" id="KW-0131">Cell cycle</keyword>
<dbReference type="InterPro" id="IPR026206">
    <property type="entry name" value="HAUS3"/>
</dbReference>
<accession>A0AAV1JQ29</accession>
<evidence type="ECO:0000256" key="4">
    <source>
        <dbReference type="ARBA" id="ARBA00022618"/>
    </source>
</evidence>
<protein>
    <recommendedName>
        <fullName evidence="11">HAUS augmin-like complex subunit 3 N-terminal domain-containing protein</fullName>
    </recommendedName>
</protein>
<keyword evidence="6" id="KW-0498">Mitosis</keyword>
<comment type="subcellular location">
    <subcellularLocation>
        <location evidence="1">Cytoplasm</location>
        <location evidence="1">Cytoskeleton</location>
        <location evidence="1">Spindle</location>
    </subcellularLocation>
</comment>
<reference evidence="12 13" key="1">
    <citation type="submission" date="2023-11" db="EMBL/GenBank/DDBJ databases">
        <authorList>
            <person name="Okamura Y."/>
        </authorList>
    </citation>
    <scope>NUCLEOTIDE SEQUENCE [LARGE SCALE GENOMIC DNA]</scope>
</reference>
<dbReference type="AlphaFoldDB" id="A0AAV1JQ29"/>
<evidence type="ECO:0000256" key="6">
    <source>
        <dbReference type="ARBA" id="ARBA00022776"/>
    </source>
</evidence>
<feature type="coiled-coil region" evidence="10">
    <location>
        <begin position="100"/>
        <end position="155"/>
    </location>
</feature>
<keyword evidence="13" id="KW-1185">Reference proteome</keyword>
<keyword evidence="4" id="KW-0132">Cell division</keyword>
<dbReference type="GO" id="GO:0070652">
    <property type="term" value="C:HAUS complex"/>
    <property type="evidence" value="ECO:0007669"/>
    <property type="project" value="InterPro"/>
</dbReference>
<evidence type="ECO:0000256" key="9">
    <source>
        <dbReference type="ARBA" id="ARBA00023306"/>
    </source>
</evidence>
<dbReference type="GO" id="GO:0051225">
    <property type="term" value="P:spindle assembly"/>
    <property type="evidence" value="ECO:0007669"/>
    <property type="project" value="InterPro"/>
</dbReference>
<dbReference type="GO" id="GO:0031023">
    <property type="term" value="P:microtubule organizing center organization"/>
    <property type="evidence" value="ECO:0007669"/>
    <property type="project" value="TreeGrafter"/>
</dbReference>
<evidence type="ECO:0000256" key="10">
    <source>
        <dbReference type="SAM" id="Coils"/>
    </source>
</evidence>
<feature type="domain" description="HAUS augmin-like complex subunit 3 N-terminal" evidence="11">
    <location>
        <begin position="30"/>
        <end position="243"/>
    </location>
</feature>
<evidence type="ECO:0000256" key="2">
    <source>
        <dbReference type="ARBA" id="ARBA00009645"/>
    </source>
</evidence>
<keyword evidence="7 10" id="KW-0175">Coiled coil</keyword>
<sequence length="558" mass="64375">MNQFYDISDEDFVPFLKGLGVETYNKSFEWILNDPDFSGVLRWIYENIDGNNALSDREECRYAELERTGGLLPPGELEAALNELQDEFKDICLPGDQEALEDVKMDIKMDKERLSMLKRQEIMLEEMMENNITIKKELNIEITNLKAAEQQYTEEVSTLGKDCLRMSMEVESITNNIMGIIAETLETFYNCQQDKDTANKFLAFGPFEQYNQSQSLFRSHFDLYCSKKLKNTEGMIKDEEILKTIIKAKNLEERLSTAILACVDSTATLCGERAKLDLVTNYNQVNYNDSDIFVMEIKNNIEMLEQEETLIEQQLLHEGKQLVQRRTQVVEEVAAKTALEVRLQIQNNLKWLWSKTQETLALDRLLYYGLRRELASIEEILQFASHLRSCVMQEGDAVFSRIQSMKSICYEQAQAEARFQDNDRLLSFLYTIFGKKLEAKSLVGLYKDVKNQIKILRNDVIGVINEKEMDLNKFEKSQASLRAAIWDGCTRAANCYSPEVSSMSHALLHEIEAVDAVVKSTTAQFASVKNGDKQNLRKLWQWFLTDQNKLLALIQNVY</sequence>
<evidence type="ECO:0000313" key="13">
    <source>
        <dbReference type="Proteomes" id="UP001497472"/>
    </source>
</evidence>
<evidence type="ECO:0000256" key="3">
    <source>
        <dbReference type="ARBA" id="ARBA00022490"/>
    </source>
</evidence>
<dbReference type="GO" id="GO:0051301">
    <property type="term" value="P:cell division"/>
    <property type="evidence" value="ECO:0007669"/>
    <property type="project" value="UniProtKB-KW"/>
</dbReference>
<dbReference type="Proteomes" id="UP001497472">
    <property type="component" value="Unassembled WGS sequence"/>
</dbReference>
<evidence type="ECO:0000256" key="8">
    <source>
        <dbReference type="ARBA" id="ARBA00023212"/>
    </source>
</evidence>
<dbReference type="EMBL" id="CAVLEF010000088">
    <property type="protein sequence ID" value="CAK1550808.1"/>
    <property type="molecule type" value="Genomic_DNA"/>
</dbReference>
<dbReference type="GO" id="GO:0005874">
    <property type="term" value="C:microtubule"/>
    <property type="evidence" value="ECO:0007669"/>
    <property type="project" value="UniProtKB-KW"/>
</dbReference>
<evidence type="ECO:0000259" key="11">
    <source>
        <dbReference type="Pfam" id="PF14932"/>
    </source>
</evidence>
<comment type="similarity">
    <text evidence="2">Belongs to the HAUS3 family.</text>
</comment>
<dbReference type="PANTHER" id="PTHR19378:SF0">
    <property type="entry name" value="HAUS AUGMIN-LIKE COMPLEX SUBUNIT 3"/>
    <property type="match status" value="1"/>
</dbReference>
<name>A0AAV1JQ29_9NEOP</name>
<proteinExistence type="inferred from homology"/>
<evidence type="ECO:0000256" key="7">
    <source>
        <dbReference type="ARBA" id="ARBA00023054"/>
    </source>
</evidence>
<evidence type="ECO:0000256" key="5">
    <source>
        <dbReference type="ARBA" id="ARBA00022701"/>
    </source>
</evidence>
<keyword evidence="3" id="KW-0963">Cytoplasm</keyword>
<gene>
    <name evidence="12" type="ORF">LNINA_LOCUS10000</name>
</gene>